<name>A0A086M8S3_TOXGO</name>
<reference evidence="2 3" key="1">
    <citation type="submission" date="2014-05" db="EMBL/GenBank/DDBJ databases">
        <authorList>
            <person name="Sibley D."/>
            <person name="Venepally P."/>
            <person name="Karamycheva S."/>
            <person name="Hadjithomas M."/>
            <person name="Khan A."/>
            <person name="Brunk B."/>
            <person name="Roos D."/>
            <person name="Caler E."/>
            <person name="Lorenzi H."/>
        </authorList>
    </citation>
    <scope>NUCLEOTIDE SEQUENCE [LARGE SCALE GENOMIC DNA]</scope>
    <source>
        <strain evidence="2 3">RUB</strain>
    </source>
</reference>
<proteinExistence type="predicted"/>
<evidence type="ECO:0000313" key="3">
    <source>
        <dbReference type="Proteomes" id="UP000028834"/>
    </source>
</evidence>
<protein>
    <submittedName>
        <fullName evidence="2">Uncharacterized protein</fullName>
    </submittedName>
</protein>
<dbReference type="EMBL" id="AFYV02000352">
    <property type="protein sequence ID" value="KFG65291.1"/>
    <property type="molecule type" value="Genomic_DNA"/>
</dbReference>
<comment type="caution">
    <text evidence="2">The sequence shown here is derived from an EMBL/GenBank/DDBJ whole genome shotgun (WGS) entry which is preliminary data.</text>
</comment>
<evidence type="ECO:0000313" key="2">
    <source>
        <dbReference type="EMBL" id="KFG65291.1"/>
    </source>
</evidence>
<organism evidence="2 3">
    <name type="scientific">Toxoplasma gondii RUB</name>
    <dbReference type="NCBI Taxonomy" id="935652"/>
    <lineage>
        <taxon>Eukaryota</taxon>
        <taxon>Sar</taxon>
        <taxon>Alveolata</taxon>
        <taxon>Apicomplexa</taxon>
        <taxon>Conoidasida</taxon>
        <taxon>Coccidia</taxon>
        <taxon>Eucoccidiorida</taxon>
        <taxon>Eimeriorina</taxon>
        <taxon>Sarcocystidae</taxon>
        <taxon>Toxoplasma</taxon>
    </lineage>
</organism>
<dbReference type="AlphaFoldDB" id="A0A086M8S3"/>
<evidence type="ECO:0000256" key="1">
    <source>
        <dbReference type="SAM" id="MobiDB-lite"/>
    </source>
</evidence>
<dbReference type="Proteomes" id="UP000028834">
    <property type="component" value="Unassembled WGS sequence"/>
</dbReference>
<dbReference type="VEuPathDB" id="ToxoDB:TGRUB_260230A"/>
<sequence>MDTRPVQSASSSFSLSRMREEGIRLDTEQKEEFSSRVLFSSSLLEFSSRVLFSGAPSSHFTTERETLEATFCSRASEPQISTKMRENCSRLSWTRESDMRRRRATFSKGVPSLPIFLVSSSLLARPTSSRCRRSLDRLWSSSFSPAFHSPRPLSLFPHACKESRGWRRQTSAACSGETDQRQASYGRRAPGTPVFDVPTRCLSFRSSPFLSPSLSLSFPSTSPSPRHSCSSSSFSSSSSSCSLSSSSSSSSSSFSAFSEVFFSLSLSSRRLSPRTRERRREVEALMQPKHPLVKAVKQTASPHLPKYLQEFALHQQDARNLWKTRLAASSPVHQAHATTQAAKRPAGNASPTSPHPAHMDASLVASTAADLSRMRNGNEALWTALERRALQVREWVADSQLAFLLVCVTWARGSTSLLSRFEG</sequence>
<feature type="region of interest" description="Disordered" evidence="1">
    <location>
        <begin position="171"/>
        <end position="191"/>
    </location>
</feature>
<accession>A0A086M8S3</accession>
<gene>
    <name evidence="2" type="ORF">TGRUB_260230A</name>
</gene>
<feature type="region of interest" description="Disordered" evidence="1">
    <location>
        <begin position="335"/>
        <end position="358"/>
    </location>
</feature>